<sequence length="444" mass="45594">MEATAATVPKRRRMRRLQRMPLVSPRQWWRRMALWLGAVLVGLVAILFAKLADHAGGLFLSITGRWPWAALVVSPLCFGAAAWLTRRVFPGAQGSGIPQVIATLHMDDPAMISRVLSARIALGKVLLTLLGLCGGASIGREGPTVQVGASIMQAIGQRLRLPRIEAQRAMILAGGAAGVAAAFNTPLAGIVFAIEELSHSYESRTSGTVLTAVVIGGVVSLALVGNYAYFGVTSVELPIGLGWVAVLVCAVVGGLAGGGFSWALIRASAGLPGAFGRFVARRPVIFAASCGLAVAVIGLLSGGATYGTGYAQAAGLVAGEHQMPPSYVVSKFLATVVSYCSGIPGGIFAPSLSVGAALGGAISGLLPSAPAGAVVLLGMVAYFSGVVQAPITAAVIVMEMTSNQSLLIPLMATAFLATGVSKLVCRRPFYGALAMRFSRAMASH</sequence>
<accession>A0ABV6JR79</accession>
<feature type="transmembrane region" description="Helical" evidence="10">
    <location>
        <begin position="404"/>
        <end position="425"/>
    </location>
</feature>
<evidence type="ECO:0000256" key="8">
    <source>
        <dbReference type="ARBA" id="ARBA00023214"/>
    </source>
</evidence>
<proteinExistence type="predicted"/>
<keyword evidence="8" id="KW-0868">Chloride</keyword>
<feature type="transmembrane region" description="Helical" evidence="10">
    <location>
        <begin position="121"/>
        <end position="139"/>
    </location>
</feature>
<evidence type="ECO:0000313" key="11">
    <source>
        <dbReference type="EMBL" id="MFC0408229.1"/>
    </source>
</evidence>
<keyword evidence="5" id="KW-0406">Ion transport</keyword>
<dbReference type="PRINTS" id="PR00762">
    <property type="entry name" value="CLCHANNEL"/>
</dbReference>
<feature type="transmembrane region" description="Helical" evidence="10">
    <location>
        <begin position="65"/>
        <end position="84"/>
    </location>
</feature>
<dbReference type="Proteomes" id="UP001589865">
    <property type="component" value="Unassembled WGS sequence"/>
</dbReference>
<dbReference type="CDD" id="cd01034">
    <property type="entry name" value="EriC_like"/>
    <property type="match status" value="1"/>
</dbReference>
<dbReference type="PANTHER" id="PTHR43427:SF6">
    <property type="entry name" value="CHLORIDE CHANNEL PROTEIN CLC-E"/>
    <property type="match status" value="1"/>
</dbReference>
<dbReference type="RefSeq" id="WP_377043973.1">
    <property type="nucleotide sequence ID" value="NZ_JBHLUN010000005.1"/>
</dbReference>
<dbReference type="InterPro" id="IPR001807">
    <property type="entry name" value="ClC"/>
</dbReference>
<dbReference type="Pfam" id="PF00654">
    <property type="entry name" value="Voltage_CLC"/>
    <property type="match status" value="1"/>
</dbReference>
<gene>
    <name evidence="11" type="ORF">ACFFGY_08220</name>
</gene>
<evidence type="ECO:0000256" key="1">
    <source>
        <dbReference type="ARBA" id="ARBA00004141"/>
    </source>
</evidence>
<feature type="transmembrane region" description="Helical" evidence="10">
    <location>
        <begin position="206"/>
        <end position="229"/>
    </location>
</feature>
<evidence type="ECO:0000256" key="3">
    <source>
        <dbReference type="ARBA" id="ARBA00022692"/>
    </source>
</evidence>
<keyword evidence="3 10" id="KW-0812">Transmembrane</keyword>
<keyword evidence="9" id="KW-0407">Ion channel</keyword>
<evidence type="ECO:0000256" key="7">
    <source>
        <dbReference type="ARBA" id="ARBA00023173"/>
    </source>
</evidence>
<dbReference type="InterPro" id="IPR050368">
    <property type="entry name" value="ClC-type_chloride_channel"/>
</dbReference>
<comment type="subcellular location">
    <subcellularLocation>
        <location evidence="1">Membrane</location>
        <topology evidence="1">Multi-pass membrane protein</topology>
    </subcellularLocation>
</comment>
<feature type="transmembrane region" description="Helical" evidence="10">
    <location>
        <begin position="284"/>
        <end position="306"/>
    </location>
</feature>
<comment type="caution">
    <text evidence="11">The sequence shown here is derived from an EMBL/GenBank/DDBJ whole genome shotgun (WGS) entry which is preliminary data.</text>
</comment>
<evidence type="ECO:0000256" key="2">
    <source>
        <dbReference type="ARBA" id="ARBA00022448"/>
    </source>
</evidence>
<dbReference type="InterPro" id="IPR014743">
    <property type="entry name" value="Cl-channel_core"/>
</dbReference>
<dbReference type="Gene3D" id="1.10.3080.10">
    <property type="entry name" value="Clc chloride channel"/>
    <property type="match status" value="1"/>
</dbReference>
<evidence type="ECO:0000256" key="9">
    <source>
        <dbReference type="ARBA" id="ARBA00023303"/>
    </source>
</evidence>
<evidence type="ECO:0000313" key="12">
    <source>
        <dbReference type="Proteomes" id="UP001589865"/>
    </source>
</evidence>
<feature type="transmembrane region" description="Helical" evidence="10">
    <location>
        <begin position="169"/>
        <end position="194"/>
    </location>
</feature>
<keyword evidence="2" id="KW-0813">Transport</keyword>
<evidence type="ECO:0000256" key="4">
    <source>
        <dbReference type="ARBA" id="ARBA00022989"/>
    </source>
</evidence>
<organism evidence="11 12">
    <name type="scientific">Roseomonas elaeocarpi</name>
    <dbReference type="NCBI Taxonomy" id="907779"/>
    <lineage>
        <taxon>Bacteria</taxon>
        <taxon>Pseudomonadati</taxon>
        <taxon>Pseudomonadota</taxon>
        <taxon>Alphaproteobacteria</taxon>
        <taxon>Acetobacterales</taxon>
        <taxon>Roseomonadaceae</taxon>
        <taxon>Roseomonas</taxon>
    </lineage>
</organism>
<protein>
    <submittedName>
        <fullName evidence="11">Chloride channel protein</fullName>
    </submittedName>
</protein>
<keyword evidence="4 10" id="KW-1133">Transmembrane helix</keyword>
<keyword evidence="7" id="KW-0869">Chloride channel</keyword>
<reference evidence="11 12" key="1">
    <citation type="submission" date="2024-09" db="EMBL/GenBank/DDBJ databases">
        <authorList>
            <person name="Sun Q."/>
            <person name="Mori K."/>
        </authorList>
    </citation>
    <scope>NUCLEOTIDE SEQUENCE [LARGE SCALE GENOMIC DNA]</scope>
    <source>
        <strain evidence="11 12">TBRC 5777</strain>
    </source>
</reference>
<dbReference type="EMBL" id="JBHLUN010000005">
    <property type="protein sequence ID" value="MFC0408229.1"/>
    <property type="molecule type" value="Genomic_DNA"/>
</dbReference>
<evidence type="ECO:0000256" key="10">
    <source>
        <dbReference type="SAM" id="Phobius"/>
    </source>
</evidence>
<dbReference type="SUPFAM" id="SSF81340">
    <property type="entry name" value="Clc chloride channel"/>
    <property type="match status" value="1"/>
</dbReference>
<evidence type="ECO:0000256" key="6">
    <source>
        <dbReference type="ARBA" id="ARBA00023136"/>
    </source>
</evidence>
<name>A0ABV6JR79_9PROT</name>
<feature type="transmembrane region" description="Helical" evidence="10">
    <location>
        <begin position="241"/>
        <end position="264"/>
    </location>
</feature>
<keyword evidence="6 10" id="KW-0472">Membrane</keyword>
<feature type="transmembrane region" description="Helical" evidence="10">
    <location>
        <begin position="347"/>
        <end position="366"/>
    </location>
</feature>
<dbReference type="PANTHER" id="PTHR43427">
    <property type="entry name" value="CHLORIDE CHANNEL PROTEIN CLC-E"/>
    <property type="match status" value="1"/>
</dbReference>
<evidence type="ECO:0000256" key="5">
    <source>
        <dbReference type="ARBA" id="ARBA00023065"/>
    </source>
</evidence>
<keyword evidence="12" id="KW-1185">Reference proteome</keyword>
<feature type="transmembrane region" description="Helical" evidence="10">
    <location>
        <begin position="373"/>
        <end position="398"/>
    </location>
</feature>